<gene>
    <name evidence="2" type="ORF">GCM10023191_102300</name>
</gene>
<dbReference type="RefSeq" id="WP_345475931.1">
    <property type="nucleotide sequence ID" value="NZ_BAABHF010000096.1"/>
</dbReference>
<comment type="caution">
    <text evidence="2">The sequence shown here is derived from an EMBL/GenBank/DDBJ whole genome shotgun (WGS) entry which is preliminary data.</text>
</comment>
<dbReference type="InterPro" id="IPR049244">
    <property type="entry name" value="DUF6879"/>
</dbReference>
<dbReference type="Pfam" id="PF21806">
    <property type="entry name" value="DUF6879"/>
    <property type="match status" value="1"/>
</dbReference>
<feature type="domain" description="DUF6879" evidence="1">
    <location>
        <begin position="11"/>
        <end position="176"/>
    </location>
</feature>
<dbReference type="EMBL" id="BAABHF010000096">
    <property type="protein sequence ID" value="GAA4522833.1"/>
    <property type="molecule type" value="Genomic_DNA"/>
</dbReference>
<sequence length="187" mass="21981">MTYRLEPGSSEYRRLFDSFTRSAFRLETFQRYQVDYEEEPLRRFLAGEPRPHDPHKQGWIERVRNAAAAGKTMRRVHIVVEPVSDYLRYELSWSYRDNVAAGEDIGIIATDTGRWPADLPRHDYWLFDDQVLLRMIYDADTRLVEAELIDDPAEVGDAVRWRDVALATAVPYRDYMSRHQGLLNRVS</sequence>
<evidence type="ECO:0000259" key="1">
    <source>
        <dbReference type="Pfam" id="PF21806"/>
    </source>
</evidence>
<accession>A0ABP8R9K5</accession>
<protein>
    <recommendedName>
        <fullName evidence="1">DUF6879 domain-containing protein</fullName>
    </recommendedName>
</protein>
<organism evidence="2 3">
    <name type="scientific">Actinoallomurus oryzae</name>
    <dbReference type="NCBI Taxonomy" id="502180"/>
    <lineage>
        <taxon>Bacteria</taxon>
        <taxon>Bacillati</taxon>
        <taxon>Actinomycetota</taxon>
        <taxon>Actinomycetes</taxon>
        <taxon>Streptosporangiales</taxon>
        <taxon>Thermomonosporaceae</taxon>
        <taxon>Actinoallomurus</taxon>
    </lineage>
</organism>
<keyword evidence="3" id="KW-1185">Reference proteome</keyword>
<name>A0ABP8R9K5_9ACTN</name>
<dbReference type="Proteomes" id="UP001500503">
    <property type="component" value="Unassembled WGS sequence"/>
</dbReference>
<proteinExistence type="predicted"/>
<evidence type="ECO:0000313" key="2">
    <source>
        <dbReference type="EMBL" id="GAA4522833.1"/>
    </source>
</evidence>
<evidence type="ECO:0000313" key="3">
    <source>
        <dbReference type="Proteomes" id="UP001500503"/>
    </source>
</evidence>
<reference evidence="3" key="1">
    <citation type="journal article" date="2019" name="Int. J. Syst. Evol. Microbiol.">
        <title>The Global Catalogue of Microorganisms (GCM) 10K type strain sequencing project: providing services to taxonomists for standard genome sequencing and annotation.</title>
        <authorList>
            <consortium name="The Broad Institute Genomics Platform"/>
            <consortium name="The Broad Institute Genome Sequencing Center for Infectious Disease"/>
            <person name="Wu L."/>
            <person name="Ma J."/>
        </authorList>
    </citation>
    <scope>NUCLEOTIDE SEQUENCE [LARGE SCALE GENOMIC DNA]</scope>
    <source>
        <strain evidence="3">JCM 17933</strain>
    </source>
</reference>